<feature type="transmembrane region" description="Helical" evidence="6">
    <location>
        <begin position="267"/>
        <end position="292"/>
    </location>
</feature>
<dbReference type="OrthoDB" id="5283415at2759"/>
<dbReference type="Pfam" id="PF20684">
    <property type="entry name" value="Fung_rhodopsin"/>
    <property type="match status" value="1"/>
</dbReference>
<feature type="transmembrane region" description="Helical" evidence="6">
    <location>
        <begin position="197"/>
        <end position="221"/>
    </location>
</feature>
<evidence type="ECO:0000259" key="7">
    <source>
        <dbReference type="Pfam" id="PF20684"/>
    </source>
</evidence>
<dbReference type="PANTHER" id="PTHR33048">
    <property type="entry name" value="PTH11-LIKE INTEGRAL MEMBRANE PROTEIN (AFU_ORTHOLOGUE AFUA_5G11245)"/>
    <property type="match status" value="1"/>
</dbReference>
<dbReference type="InterPro" id="IPR052337">
    <property type="entry name" value="SAT4-like"/>
</dbReference>
<evidence type="ECO:0000256" key="6">
    <source>
        <dbReference type="SAM" id="Phobius"/>
    </source>
</evidence>
<evidence type="ECO:0000256" key="5">
    <source>
        <dbReference type="ARBA" id="ARBA00038359"/>
    </source>
</evidence>
<accession>A0A1L9PX36</accession>
<feature type="transmembrane region" description="Helical" evidence="6">
    <location>
        <begin position="119"/>
        <end position="137"/>
    </location>
</feature>
<dbReference type="VEuPathDB" id="FungiDB:ASPVEDRAFT_139088"/>
<comment type="similarity">
    <text evidence="5">Belongs to the SAT4 family.</text>
</comment>
<organism evidence="8 9">
    <name type="scientific">Aspergillus versicolor CBS 583.65</name>
    <dbReference type="NCBI Taxonomy" id="1036611"/>
    <lineage>
        <taxon>Eukaryota</taxon>
        <taxon>Fungi</taxon>
        <taxon>Dikarya</taxon>
        <taxon>Ascomycota</taxon>
        <taxon>Pezizomycotina</taxon>
        <taxon>Eurotiomycetes</taxon>
        <taxon>Eurotiomycetidae</taxon>
        <taxon>Eurotiales</taxon>
        <taxon>Aspergillaceae</taxon>
        <taxon>Aspergillus</taxon>
        <taxon>Aspergillus subgen. Nidulantes</taxon>
    </lineage>
</organism>
<evidence type="ECO:0000256" key="3">
    <source>
        <dbReference type="ARBA" id="ARBA00022989"/>
    </source>
</evidence>
<proteinExistence type="inferred from homology"/>
<evidence type="ECO:0000256" key="1">
    <source>
        <dbReference type="ARBA" id="ARBA00004141"/>
    </source>
</evidence>
<keyword evidence="2 6" id="KW-0812">Transmembrane</keyword>
<protein>
    <recommendedName>
        <fullName evidence="7">Rhodopsin domain-containing protein</fullName>
    </recommendedName>
</protein>
<evidence type="ECO:0000313" key="9">
    <source>
        <dbReference type="Proteomes" id="UP000184073"/>
    </source>
</evidence>
<feature type="domain" description="Rhodopsin" evidence="7">
    <location>
        <begin position="51"/>
        <end position="296"/>
    </location>
</feature>
<keyword evidence="4 6" id="KW-0472">Membrane</keyword>
<dbReference type="PANTHER" id="PTHR33048:SF47">
    <property type="entry name" value="INTEGRAL MEMBRANE PROTEIN-RELATED"/>
    <property type="match status" value="1"/>
</dbReference>
<dbReference type="GeneID" id="63723058"/>
<dbReference type="EMBL" id="KV878134">
    <property type="protein sequence ID" value="OJJ06110.1"/>
    <property type="molecule type" value="Genomic_DNA"/>
</dbReference>
<dbReference type="AlphaFoldDB" id="A0A1L9PX36"/>
<keyword evidence="3 6" id="KW-1133">Transmembrane helix</keyword>
<dbReference type="Proteomes" id="UP000184073">
    <property type="component" value="Unassembled WGS sequence"/>
</dbReference>
<keyword evidence="9" id="KW-1185">Reference proteome</keyword>
<evidence type="ECO:0000313" key="8">
    <source>
        <dbReference type="EMBL" id="OJJ06110.1"/>
    </source>
</evidence>
<dbReference type="RefSeq" id="XP_040671872.1">
    <property type="nucleotide sequence ID" value="XM_040807547.1"/>
</dbReference>
<dbReference type="GO" id="GO:0016020">
    <property type="term" value="C:membrane"/>
    <property type="evidence" value="ECO:0007669"/>
    <property type="project" value="UniProtKB-SubCell"/>
</dbReference>
<feature type="transmembrane region" description="Helical" evidence="6">
    <location>
        <begin position="67"/>
        <end position="88"/>
    </location>
</feature>
<feature type="transmembrane region" description="Helical" evidence="6">
    <location>
        <begin position="233"/>
        <end position="255"/>
    </location>
</feature>
<feature type="transmembrane region" description="Helical" evidence="6">
    <location>
        <begin position="34"/>
        <end position="55"/>
    </location>
</feature>
<name>A0A1L9PX36_ASPVE</name>
<sequence length="350" mass="38710">MVSIPADILAADAAGQIPSEISLEYLAETYDREAIIGIIVLVVVSFVVLILRCFARVVLLKRTGIDDLLMVLAMLVYIPIAALCIVLIHMGSGRHFEYIEYVLPRDTVRRTEVLDFACHILYANALLFARLSGLAFYHRVAVLSTKLYYAIIAAFVFLIACYLTQLFLLIFHCIPVTDLWPYEWQDEYNSHRCLSWGLVYSVISAISLVCDFVMFTIPTIMIKGLRVSARKKLQLSCLLFPGVLVVAISTTRLYLVVVGQWSDDGSWAYNAMLAVENAEIAGTLIALSVPALKPLFVSLFSRLACLKVLVWNRLSHGSPGEKSNPDGGDDYCKSTPNASRCLLDAGGATV</sequence>
<comment type="subcellular location">
    <subcellularLocation>
        <location evidence="1">Membrane</location>
        <topology evidence="1">Multi-pass membrane protein</topology>
    </subcellularLocation>
</comment>
<evidence type="ECO:0000256" key="2">
    <source>
        <dbReference type="ARBA" id="ARBA00022692"/>
    </source>
</evidence>
<feature type="transmembrane region" description="Helical" evidence="6">
    <location>
        <begin position="149"/>
        <end position="177"/>
    </location>
</feature>
<gene>
    <name evidence="8" type="ORF">ASPVEDRAFT_139088</name>
</gene>
<dbReference type="InterPro" id="IPR049326">
    <property type="entry name" value="Rhodopsin_dom_fungi"/>
</dbReference>
<reference evidence="9" key="1">
    <citation type="journal article" date="2017" name="Genome Biol.">
        <title>Comparative genomics reveals high biological diversity and specific adaptations in the industrially and medically important fungal genus Aspergillus.</title>
        <authorList>
            <person name="de Vries R.P."/>
            <person name="Riley R."/>
            <person name="Wiebenga A."/>
            <person name="Aguilar-Osorio G."/>
            <person name="Amillis S."/>
            <person name="Uchima C.A."/>
            <person name="Anderluh G."/>
            <person name="Asadollahi M."/>
            <person name="Askin M."/>
            <person name="Barry K."/>
            <person name="Battaglia E."/>
            <person name="Bayram O."/>
            <person name="Benocci T."/>
            <person name="Braus-Stromeyer S.A."/>
            <person name="Caldana C."/>
            <person name="Canovas D."/>
            <person name="Cerqueira G.C."/>
            <person name="Chen F."/>
            <person name="Chen W."/>
            <person name="Choi C."/>
            <person name="Clum A."/>
            <person name="Dos Santos R.A."/>
            <person name="Damasio A.R."/>
            <person name="Diallinas G."/>
            <person name="Emri T."/>
            <person name="Fekete E."/>
            <person name="Flipphi M."/>
            <person name="Freyberg S."/>
            <person name="Gallo A."/>
            <person name="Gournas C."/>
            <person name="Habgood R."/>
            <person name="Hainaut M."/>
            <person name="Harispe M.L."/>
            <person name="Henrissat B."/>
            <person name="Hilden K.S."/>
            <person name="Hope R."/>
            <person name="Hossain A."/>
            <person name="Karabika E."/>
            <person name="Karaffa L."/>
            <person name="Karanyi Z."/>
            <person name="Krasevec N."/>
            <person name="Kuo A."/>
            <person name="Kusch H."/>
            <person name="LaButti K."/>
            <person name="Lagendijk E.L."/>
            <person name="Lapidus A."/>
            <person name="Levasseur A."/>
            <person name="Lindquist E."/>
            <person name="Lipzen A."/>
            <person name="Logrieco A.F."/>
            <person name="MacCabe A."/>
            <person name="Maekelae M.R."/>
            <person name="Malavazi I."/>
            <person name="Melin P."/>
            <person name="Meyer V."/>
            <person name="Mielnichuk N."/>
            <person name="Miskei M."/>
            <person name="Molnar A.P."/>
            <person name="Mule G."/>
            <person name="Ngan C.Y."/>
            <person name="Orejas M."/>
            <person name="Orosz E."/>
            <person name="Ouedraogo J.P."/>
            <person name="Overkamp K.M."/>
            <person name="Park H.-S."/>
            <person name="Perrone G."/>
            <person name="Piumi F."/>
            <person name="Punt P.J."/>
            <person name="Ram A.F."/>
            <person name="Ramon A."/>
            <person name="Rauscher S."/>
            <person name="Record E."/>
            <person name="Riano-Pachon D.M."/>
            <person name="Robert V."/>
            <person name="Roehrig J."/>
            <person name="Ruller R."/>
            <person name="Salamov A."/>
            <person name="Salih N.S."/>
            <person name="Samson R.A."/>
            <person name="Sandor E."/>
            <person name="Sanguinetti M."/>
            <person name="Schuetze T."/>
            <person name="Sepcic K."/>
            <person name="Shelest E."/>
            <person name="Sherlock G."/>
            <person name="Sophianopoulou V."/>
            <person name="Squina F.M."/>
            <person name="Sun H."/>
            <person name="Susca A."/>
            <person name="Todd R.B."/>
            <person name="Tsang A."/>
            <person name="Unkles S.E."/>
            <person name="van de Wiele N."/>
            <person name="van Rossen-Uffink D."/>
            <person name="Oliveira J.V."/>
            <person name="Vesth T.C."/>
            <person name="Visser J."/>
            <person name="Yu J.-H."/>
            <person name="Zhou M."/>
            <person name="Andersen M.R."/>
            <person name="Archer D.B."/>
            <person name="Baker S.E."/>
            <person name="Benoit I."/>
            <person name="Brakhage A.A."/>
            <person name="Braus G.H."/>
            <person name="Fischer R."/>
            <person name="Frisvad J.C."/>
            <person name="Goldman G.H."/>
            <person name="Houbraken J."/>
            <person name="Oakley B."/>
            <person name="Pocsi I."/>
            <person name="Scazzocchio C."/>
            <person name="Seiboth B."/>
            <person name="vanKuyk P.A."/>
            <person name="Wortman J."/>
            <person name="Dyer P.S."/>
            <person name="Grigoriev I.V."/>
        </authorList>
    </citation>
    <scope>NUCLEOTIDE SEQUENCE [LARGE SCALE GENOMIC DNA]</scope>
    <source>
        <strain evidence="9">CBS 583.65</strain>
    </source>
</reference>
<evidence type="ECO:0000256" key="4">
    <source>
        <dbReference type="ARBA" id="ARBA00023136"/>
    </source>
</evidence>